<dbReference type="SUPFAM" id="SSF48452">
    <property type="entry name" value="TPR-like"/>
    <property type="match status" value="1"/>
</dbReference>
<evidence type="ECO:0000313" key="1">
    <source>
        <dbReference type="EMBL" id="TXD43654.1"/>
    </source>
</evidence>
<organism evidence="1 2">
    <name type="scientific">Lujinxingia vulgaris</name>
    <dbReference type="NCBI Taxonomy" id="2600176"/>
    <lineage>
        <taxon>Bacteria</taxon>
        <taxon>Deltaproteobacteria</taxon>
        <taxon>Bradymonadales</taxon>
        <taxon>Lujinxingiaceae</taxon>
        <taxon>Lujinxingia</taxon>
    </lineage>
</organism>
<dbReference type="RefSeq" id="WP_146972292.1">
    <property type="nucleotide sequence ID" value="NZ_VOSL01000008.1"/>
</dbReference>
<evidence type="ECO:0000313" key="2">
    <source>
        <dbReference type="Proteomes" id="UP000321046"/>
    </source>
</evidence>
<dbReference type="InterPro" id="IPR019734">
    <property type="entry name" value="TPR_rpt"/>
</dbReference>
<accession>A0A5C6XJ78</accession>
<proteinExistence type="predicted"/>
<dbReference type="OrthoDB" id="5498988at2"/>
<dbReference type="Pfam" id="PF13174">
    <property type="entry name" value="TPR_6"/>
    <property type="match status" value="1"/>
</dbReference>
<name>A0A5C6XJ78_9DELT</name>
<dbReference type="Gene3D" id="1.25.40.10">
    <property type="entry name" value="Tetratricopeptide repeat domain"/>
    <property type="match status" value="3"/>
</dbReference>
<dbReference type="Proteomes" id="UP000321046">
    <property type="component" value="Unassembled WGS sequence"/>
</dbReference>
<dbReference type="InterPro" id="IPR011990">
    <property type="entry name" value="TPR-like_helical_dom_sf"/>
</dbReference>
<comment type="caution">
    <text evidence="1">The sequence shown here is derived from an EMBL/GenBank/DDBJ whole genome shotgun (WGS) entry which is preliminary data.</text>
</comment>
<sequence length="299" mass="34060">QAEPEVAALARRAPERAQARDARFELARFALRRGDIALAEERFEALWTESIEDHITSRALYESARIELEHHQQREEAIALLHRAIAQTAPWAGTELALSFLTRIEREAGNQQTLIEDLSRIAAGLKNERLKAQLHLTIGELRHADLQDDEGALNAYRDAATSCESCSASDEALWRMAEIYSAHQNFSAAIRALSIVAERTDASWFVGSYNSHRAADARFELGRIHLLFLEDYDAASDHFERFIDTFPHAMRRDQAEWHLVEIARLSKSPGAYQRALRRFVSEFPESRLADQARQRQEAL</sequence>
<feature type="non-terminal residue" evidence="1">
    <location>
        <position position="1"/>
    </location>
</feature>
<gene>
    <name evidence="1" type="ORF">FRC96_01570</name>
</gene>
<reference evidence="1 2" key="1">
    <citation type="submission" date="2019-08" db="EMBL/GenBank/DDBJ databases">
        <title>Bradymonadales sp. TMQ2.</title>
        <authorList>
            <person name="Liang Q."/>
        </authorList>
    </citation>
    <scope>NUCLEOTIDE SEQUENCE [LARGE SCALE GENOMIC DNA]</scope>
    <source>
        <strain evidence="1 2">TMQ2</strain>
    </source>
</reference>
<dbReference type="AlphaFoldDB" id="A0A5C6XJ78"/>
<protein>
    <submittedName>
        <fullName evidence="1">Tetratricopeptide repeat protein</fullName>
    </submittedName>
</protein>
<dbReference type="EMBL" id="VOSL01000008">
    <property type="protein sequence ID" value="TXD43654.1"/>
    <property type="molecule type" value="Genomic_DNA"/>
</dbReference>